<proteinExistence type="predicted"/>
<gene>
    <name evidence="10" type="ORF">GHK24_05840</name>
</gene>
<dbReference type="GO" id="GO:0009279">
    <property type="term" value="C:cell outer membrane"/>
    <property type="evidence" value="ECO:0007669"/>
    <property type="project" value="UniProtKB-SubCell"/>
</dbReference>
<feature type="domain" description="TonB-dependent receptor-like beta-barrel" evidence="9">
    <location>
        <begin position="99"/>
        <end position="181"/>
    </location>
</feature>
<accession>A0A6L5JWV9</accession>
<keyword evidence="8" id="KW-0998">Cell outer membrane</keyword>
<evidence type="ECO:0000256" key="8">
    <source>
        <dbReference type="ARBA" id="ARBA00023237"/>
    </source>
</evidence>
<dbReference type="SUPFAM" id="SSF56935">
    <property type="entry name" value="Porins"/>
    <property type="match status" value="1"/>
</dbReference>
<dbReference type="Gene3D" id="2.40.170.20">
    <property type="entry name" value="TonB-dependent receptor, beta-barrel domain"/>
    <property type="match status" value="1"/>
</dbReference>
<evidence type="ECO:0000256" key="7">
    <source>
        <dbReference type="ARBA" id="ARBA00023136"/>
    </source>
</evidence>
<keyword evidence="5" id="KW-0732">Signal</keyword>
<comment type="caution">
    <text evidence="10">The sequence shown here is derived from an EMBL/GenBank/DDBJ whole genome shotgun (WGS) entry which is preliminary data.</text>
</comment>
<dbReference type="InterPro" id="IPR000531">
    <property type="entry name" value="Beta-barrel_TonB"/>
</dbReference>
<keyword evidence="4" id="KW-0812">Transmembrane</keyword>
<dbReference type="AlphaFoldDB" id="A0A6L5JWV9"/>
<evidence type="ECO:0000256" key="5">
    <source>
        <dbReference type="ARBA" id="ARBA00022729"/>
    </source>
</evidence>
<dbReference type="InterPro" id="IPR036942">
    <property type="entry name" value="Beta-barrel_TonB_sf"/>
</dbReference>
<evidence type="ECO:0000313" key="10">
    <source>
        <dbReference type="EMBL" id="MQY51292.1"/>
    </source>
</evidence>
<keyword evidence="6" id="KW-0798">TonB box</keyword>
<name>A0A6L5JWV9_RHOTE</name>
<dbReference type="OrthoDB" id="7260048at2"/>
<evidence type="ECO:0000256" key="2">
    <source>
        <dbReference type="ARBA" id="ARBA00022448"/>
    </source>
</evidence>
<dbReference type="EMBL" id="WIXJ01000003">
    <property type="protein sequence ID" value="MQY51292.1"/>
    <property type="molecule type" value="Genomic_DNA"/>
</dbReference>
<dbReference type="Pfam" id="PF00593">
    <property type="entry name" value="TonB_dep_Rec_b-barrel"/>
    <property type="match status" value="1"/>
</dbReference>
<sequence length="208" mass="23772">MKRRLLDNWKQPGDIMMFGYIAEEADRLDDFRERNTGREIILPLVDRVLGKGNCKAMVERAGILLPMQFRRGYDKANCKCCIKGGEAYGSLVGGVSLDLQQARDDATGKRLAYRAEQQFKAHLAYSTGALKVGGEWQLVGARYSYDYAGNARLLDRYSRINVSADYRLDREWTLFARANNVSDKKYELVRNYAAPRASFFVGVRYQQK</sequence>
<dbReference type="PANTHER" id="PTHR30069">
    <property type="entry name" value="TONB-DEPENDENT OUTER MEMBRANE RECEPTOR"/>
    <property type="match status" value="1"/>
</dbReference>
<dbReference type="Proteomes" id="UP000480275">
    <property type="component" value="Unassembled WGS sequence"/>
</dbReference>
<evidence type="ECO:0000313" key="11">
    <source>
        <dbReference type="Proteomes" id="UP000480275"/>
    </source>
</evidence>
<evidence type="ECO:0000256" key="6">
    <source>
        <dbReference type="ARBA" id="ARBA00023077"/>
    </source>
</evidence>
<protein>
    <submittedName>
        <fullName evidence="10">TonB-dependent receptor</fullName>
    </submittedName>
</protein>
<keyword evidence="2" id="KW-0813">Transport</keyword>
<organism evidence="10 11">
    <name type="scientific">Rhodocyclus tenuis</name>
    <name type="common">Rhodospirillum tenue</name>
    <dbReference type="NCBI Taxonomy" id="1066"/>
    <lineage>
        <taxon>Bacteria</taxon>
        <taxon>Pseudomonadati</taxon>
        <taxon>Pseudomonadota</taxon>
        <taxon>Betaproteobacteria</taxon>
        <taxon>Rhodocyclales</taxon>
        <taxon>Rhodocyclaceae</taxon>
        <taxon>Rhodocyclus</taxon>
    </lineage>
</organism>
<evidence type="ECO:0000256" key="3">
    <source>
        <dbReference type="ARBA" id="ARBA00022452"/>
    </source>
</evidence>
<evidence type="ECO:0000256" key="4">
    <source>
        <dbReference type="ARBA" id="ARBA00022692"/>
    </source>
</evidence>
<dbReference type="PANTHER" id="PTHR30069:SF53">
    <property type="entry name" value="COLICIN I RECEPTOR-RELATED"/>
    <property type="match status" value="1"/>
</dbReference>
<evidence type="ECO:0000259" key="9">
    <source>
        <dbReference type="Pfam" id="PF00593"/>
    </source>
</evidence>
<evidence type="ECO:0000256" key="1">
    <source>
        <dbReference type="ARBA" id="ARBA00004571"/>
    </source>
</evidence>
<reference evidence="10 11" key="1">
    <citation type="submission" date="2019-10" db="EMBL/GenBank/DDBJ databases">
        <title>Whole-genome sequence of the purple nonsulfur photosynthetic bacterium Rhodocyclus tenuis.</title>
        <authorList>
            <person name="Kyndt J.A."/>
            <person name="Meyer T.E."/>
        </authorList>
    </citation>
    <scope>NUCLEOTIDE SEQUENCE [LARGE SCALE GENOMIC DNA]</scope>
    <source>
        <strain evidence="10 11">DSM 110</strain>
    </source>
</reference>
<keyword evidence="10" id="KW-0675">Receptor</keyword>
<dbReference type="GO" id="GO:0015889">
    <property type="term" value="P:cobalamin transport"/>
    <property type="evidence" value="ECO:0007669"/>
    <property type="project" value="TreeGrafter"/>
</dbReference>
<keyword evidence="7" id="KW-0472">Membrane</keyword>
<keyword evidence="3" id="KW-1134">Transmembrane beta strand</keyword>
<comment type="subcellular location">
    <subcellularLocation>
        <location evidence="1">Cell outer membrane</location>
        <topology evidence="1">Multi-pass membrane protein</topology>
    </subcellularLocation>
</comment>
<dbReference type="InterPro" id="IPR039426">
    <property type="entry name" value="TonB-dep_rcpt-like"/>
</dbReference>